<keyword evidence="3" id="KW-0328">Glycosyltransferase</keyword>
<evidence type="ECO:0000313" key="9">
    <source>
        <dbReference type="Proteomes" id="UP000676169"/>
    </source>
</evidence>
<dbReference type="EC" id="2.4.1.21" evidence="2"/>
<dbReference type="Pfam" id="PF00534">
    <property type="entry name" value="Glycos_transf_1"/>
    <property type="match status" value="1"/>
</dbReference>
<evidence type="ECO:0000259" key="7">
    <source>
        <dbReference type="Pfam" id="PF08323"/>
    </source>
</evidence>
<dbReference type="PANTHER" id="PTHR45825:SF11">
    <property type="entry name" value="ALPHA AMYLASE DOMAIN-CONTAINING PROTEIN"/>
    <property type="match status" value="1"/>
</dbReference>
<keyword evidence="9" id="KW-1185">Reference proteome</keyword>
<dbReference type="Proteomes" id="UP000676169">
    <property type="component" value="Chromosome"/>
</dbReference>
<dbReference type="Pfam" id="PF08323">
    <property type="entry name" value="Glyco_transf_5"/>
    <property type="match status" value="1"/>
</dbReference>
<name>A0A975J379_9BACT</name>
<feature type="domain" description="Glycosyl transferase family 1" evidence="6">
    <location>
        <begin position="316"/>
        <end position="469"/>
    </location>
</feature>
<accession>A0A975J379</accession>
<sequence length="512" mass="56753">MAPIEHTLPGKTASSPEPSAAPARPVRRKLRRPRILLVTPELGESAFLSRRGNRAPCAKAGGLADVSALLLDTLSQEGLDVHVAMPNFRGMFHSDAGIPSRQLHLCQDREFFYRRSVYDGSPEANLRAAMAFQRDVIHYILPRLRPDIVHCHDWMTGLVPAAARAAGIPSLFTVHNLHDERTTMSYIEEKGVDVPRFWQHLYFEQYPSSYESMRDHGAVSLLGSGILAADHMNTVSPSFLHELSAGGHGAVRPVADAVRGKIQAGRAAGILNSIPARVRPSEDKYLAERYDEKTHVQGKRANKLALQKMLGLEEDADAPMLFWPSRLDPMQKGCQLLAEILYRVVSDYWGLGLQVVFVADGPFQPHFRRIAEFHGLQQRIAVHHFSEPVSRLGYAASDFTMMPSAYEPCGLSQMVALRYGSLPIVHGTGGLRDTVTHFDAATSSGNGFVFETHDANGLRWAIDQAIRFQIQPAADRQRQITRIMAESARAFSPESMVAGYMGIYSKLLQLRA</sequence>
<feature type="region of interest" description="Disordered" evidence="5">
    <location>
        <begin position="1"/>
        <end position="27"/>
    </location>
</feature>
<dbReference type="RefSeq" id="WP_211634577.1">
    <property type="nucleotide sequence ID" value="NZ_CP073100.1"/>
</dbReference>
<gene>
    <name evidence="8" type="ORF">KBB96_10120</name>
</gene>
<evidence type="ECO:0000256" key="5">
    <source>
        <dbReference type="SAM" id="MobiDB-lite"/>
    </source>
</evidence>
<proteinExistence type="predicted"/>
<keyword evidence="4" id="KW-0808">Transferase</keyword>
<dbReference type="KEGG" id="lamb:KBB96_10120"/>
<dbReference type="AlphaFoldDB" id="A0A975J379"/>
<dbReference type="Gene3D" id="3.40.50.2000">
    <property type="entry name" value="Glycogen Phosphorylase B"/>
    <property type="match status" value="2"/>
</dbReference>
<dbReference type="EMBL" id="CP073100">
    <property type="protein sequence ID" value="QUE53235.1"/>
    <property type="molecule type" value="Genomic_DNA"/>
</dbReference>
<dbReference type="InterPro" id="IPR001296">
    <property type="entry name" value="Glyco_trans_1"/>
</dbReference>
<dbReference type="SUPFAM" id="SSF53756">
    <property type="entry name" value="UDP-Glycosyltransferase/glycogen phosphorylase"/>
    <property type="match status" value="1"/>
</dbReference>
<evidence type="ECO:0000259" key="6">
    <source>
        <dbReference type="Pfam" id="PF00534"/>
    </source>
</evidence>
<dbReference type="PANTHER" id="PTHR45825">
    <property type="entry name" value="GRANULE-BOUND STARCH SYNTHASE 1, CHLOROPLASTIC/AMYLOPLASTIC"/>
    <property type="match status" value="1"/>
</dbReference>
<feature type="compositionally biased region" description="Low complexity" evidence="5">
    <location>
        <begin position="13"/>
        <end position="24"/>
    </location>
</feature>
<comment type="catalytic activity">
    <reaction evidence="1">
        <text>[(1-&gt;4)-alpha-D-glucosyl](n) + ADP-alpha-D-glucose = [(1-&gt;4)-alpha-D-glucosyl](n+1) + ADP + H(+)</text>
        <dbReference type="Rhea" id="RHEA:18189"/>
        <dbReference type="Rhea" id="RHEA-COMP:9584"/>
        <dbReference type="Rhea" id="RHEA-COMP:9587"/>
        <dbReference type="ChEBI" id="CHEBI:15378"/>
        <dbReference type="ChEBI" id="CHEBI:15444"/>
        <dbReference type="ChEBI" id="CHEBI:57498"/>
        <dbReference type="ChEBI" id="CHEBI:456216"/>
        <dbReference type="EC" id="2.4.1.21"/>
    </reaction>
</comment>
<reference evidence="8" key="1">
    <citation type="submission" date="2021-04" db="EMBL/GenBank/DDBJ databases">
        <title>Luteolibacter sp. 32A isolated from the skin of an Anderson's salamander (Ambystoma andersonii).</title>
        <authorList>
            <person name="Spergser J."/>
            <person name="Busse H.-J."/>
        </authorList>
    </citation>
    <scope>NUCLEOTIDE SEQUENCE</scope>
    <source>
        <strain evidence="8">32A</strain>
    </source>
</reference>
<feature type="domain" description="Starch synthase catalytic" evidence="7">
    <location>
        <begin position="35"/>
        <end position="245"/>
    </location>
</feature>
<evidence type="ECO:0000256" key="4">
    <source>
        <dbReference type="ARBA" id="ARBA00022679"/>
    </source>
</evidence>
<evidence type="ECO:0000256" key="2">
    <source>
        <dbReference type="ARBA" id="ARBA00012588"/>
    </source>
</evidence>
<protein>
    <recommendedName>
        <fullName evidence="2">starch synthase</fullName>
        <ecNumber evidence="2">2.4.1.21</ecNumber>
    </recommendedName>
</protein>
<evidence type="ECO:0000256" key="1">
    <source>
        <dbReference type="ARBA" id="ARBA00001478"/>
    </source>
</evidence>
<evidence type="ECO:0000313" key="8">
    <source>
        <dbReference type="EMBL" id="QUE53235.1"/>
    </source>
</evidence>
<dbReference type="GO" id="GO:0009011">
    <property type="term" value="F:alpha-1,4-glucan glucosyltransferase (ADP-glucose donor) activity"/>
    <property type="evidence" value="ECO:0007669"/>
    <property type="project" value="UniProtKB-EC"/>
</dbReference>
<organism evidence="8 9">
    <name type="scientific">Luteolibacter ambystomatis</name>
    <dbReference type="NCBI Taxonomy" id="2824561"/>
    <lineage>
        <taxon>Bacteria</taxon>
        <taxon>Pseudomonadati</taxon>
        <taxon>Verrucomicrobiota</taxon>
        <taxon>Verrucomicrobiia</taxon>
        <taxon>Verrucomicrobiales</taxon>
        <taxon>Verrucomicrobiaceae</taxon>
        <taxon>Luteolibacter</taxon>
    </lineage>
</organism>
<dbReference type="InterPro" id="IPR013534">
    <property type="entry name" value="Starch_synth_cat_dom"/>
</dbReference>
<evidence type="ECO:0000256" key="3">
    <source>
        <dbReference type="ARBA" id="ARBA00022676"/>
    </source>
</evidence>